<accession>A0A369A8H4</accession>
<feature type="active site" description="O-(3'-phospho-DNA)-tyrosine intermediate" evidence="10">
    <location>
        <position position="278"/>
    </location>
</feature>
<comment type="similarity">
    <text evidence="2">Belongs to the 'phage' integrase family. XerD subfamily.</text>
</comment>
<evidence type="ECO:0000259" key="12">
    <source>
        <dbReference type="PROSITE" id="PS51900"/>
    </source>
</evidence>
<dbReference type="InterPro" id="IPR011932">
    <property type="entry name" value="Recomb_XerD"/>
</dbReference>
<evidence type="ECO:0000313" key="14">
    <source>
        <dbReference type="Proteomes" id="UP000253517"/>
    </source>
</evidence>
<evidence type="ECO:0000256" key="3">
    <source>
        <dbReference type="ARBA" id="ARBA00022490"/>
    </source>
</evidence>
<comment type="similarity">
    <text evidence="10">Belongs to the 'phage' integrase family. XerC subfamily.</text>
</comment>
<comment type="subcellular location">
    <subcellularLocation>
        <location evidence="1 10">Cytoplasm</location>
    </subcellularLocation>
</comment>
<dbReference type="PANTHER" id="PTHR30349:SF81">
    <property type="entry name" value="TYROSINE RECOMBINASE XERC"/>
    <property type="match status" value="1"/>
</dbReference>
<dbReference type="GO" id="GO:0007059">
    <property type="term" value="P:chromosome segregation"/>
    <property type="evidence" value="ECO:0007669"/>
    <property type="project" value="UniProtKB-UniRule"/>
</dbReference>
<dbReference type="InterPro" id="IPR013762">
    <property type="entry name" value="Integrase-like_cat_sf"/>
</dbReference>
<feature type="active site" evidence="10">
    <location>
        <position position="246"/>
    </location>
</feature>
<dbReference type="CDD" id="cd00798">
    <property type="entry name" value="INT_XerDC_C"/>
    <property type="match status" value="1"/>
</dbReference>
<dbReference type="InterPro" id="IPR050090">
    <property type="entry name" value="Tyrosine_recombinase_XerCD"/>
</dbReference>
<dbReference type="InterPro" id="IPR023009">
    <property type="entry name" value="Tyrosine_recombinase_XerC/XerD"/>
</dbReference>
<dbReference type="PROSITE" id="PS51900">
    <property type="entry name" value="CB"/>
    <property type="match status" value="1"/>
</dbReference>
<evidence type="ECO:0000256" key="8">
    <source>
        <dbReference type="ARBA" id="ARBA00023172"/>
    </source>
</evidence>
<comment type="subunit">
    <text evidence="10">Forms a cyclic heterotetrameric complex composed of two molecules of XerC and two molecules of XerD.</text>
</comment>
<proteinExistence type="inferred from homology"/>
<dbReference type="GO" id="GO:0005737">
    <property type="term" value="C:cytoplasm"/>
    <property type="evidence" value="ECO:0007669"/>
    <property type="project" value="UniProtKB-SubCell"/>
</dbReference>
<dbReference type="AlphaFoldDB" id="A0A369A8H4"/>
<dbReference type="InterPro" id="IPR010998">
    <property type="entry name" value="Integrase_recombinase_N"/>
</dbReference>
<dbReference type="GO" id="GO:0051301">
    <property type="term" value="P:cell division"/>
    <property type="evidence" value="ECO:0007669"/>
    <property type="project" value="UniProtKB-KW"/>
</dbReference>
<sequence>MTSEEYLITDFITYLRLERGLSKNTISSYSNDLFQFYKWCSHSGISVTSATQKDLESYLIKTREIKTSRTIARIVSSLKQFYKYLSIEEIIQDNPAELLEVPKIEKYYPQVLSLDEINSIMDAIDVSTDEGFRNKTIIELLYATGMRVSELTELRLSSIYWDESVVKISGKGNKERYVPVHTICLGYLKTYIHEIRLKYVDARKSDTFLFLNKNGTKLSRVSVFKFIKSYAQKAGITKNISPHTFRHSFATHLIEAGADLRVVQDLLGHESILTTEIYTHLSRKHLRDVVEQYHPRSSRQ</sequence>
<feature type="active site" evidence="10">
    <location>
        <position position="243"/>
    </location>
</feature>
<evidence type="ECO:0000313" key="13">
    <source>
        <dbReference type="EMBL" id="RCX05443.1"/>
    </source>
</evidence>
<dbReference type="NCBIfam" id="NF001399">
    <property type="entry name" value="PRK00283.1"/>
    <property type="match status" value="1"/>
</dbReference>
<dbReference type="NCBIfam" id="TIGR02225">
    <property type="entry name" value="recomb_XerD"/>
    <property type="match status" value="1"/>
</dbReference>
<evidence type="ECO:0000259" key="11">
    <source>
        <dbReference type="PROSITE" id="PS51898"/>
    </source>
</evidence>
<evidence type="ECO:0000256" key="6">
    <source>
        <dbReference type="ARBA" id="ARBA00022908"/>
    </source>
</evidence>
<comment type="function">
    <text evidence="10">Site-specific tyrosine recombinase, which acts by catalyzing the cutting and rejoining of the recombining DNA molecules. The XerC-XerD complex is essential to convert dimers of the bacterial chromosome into monomers to permit their segregation at cell division. It also contributes to the segregational stability of plasmids.</text>
</comment>
<protein>
    <recommendedName>
        <fullName evidence="10">Tyrosine recombinase XerC</fullName>
    </recommendedName>
</protein>
<dbReference type="Pfam" id="PF02899">
    <property type="entry name" value="Phage_int_SAM_1"/>
    <property type="match status" value="1"/>
</dbReference>
<keyword evidence="7 10" id="KW-0238">DNA-binding</keyword>
<feature type="domain" description="Tyr recombinase" evidence="11">
    <location>
        <begin position="107"/>
        <end position="291"/>
    </location>
</feature>
<dbReference type="PROSITE" id="PS51898">
    <property type="entry name" value="TYR_RECOMBINASE"/>
    <property type="match status" value="1"/>
</dbReference>
<evidence type="ECO:0000256" key="1">
    <source>
        <dbReference type="ARBA" id="ARBA00004496"/>
    </source>
</evidence>
<dbReference type="Proteomes" id="UP000253517">
    <property type="component" value="Unassembled WGS sequence"/>
</dbReference>
<keyword evidence="9 10" id="KW-0131">Cell cycle</keyword>
<dbReference type="SUPFAM" id="SSF56349">
    <property type="entry name" value="DNA breaking-rejoining enzymes"/>
    <property type="match status" value="1"/>
</dbReference>
<evidence type="ECO:0000256" key="4">
    <source>
        <dbReference type="ARBA" id="ARBA00022618"/>
    </source>
</evidence>
<dbReference type="Gene3D" id="1.10.150.130">
    <property type="match status" value="1"/>
</dbReference>
<evidence type="ECO:0000256" key="9">
    <source>
        <dbReference type="ARBA" id="ARBA00023306"/>
    </source>
</evidence>
<evidence type="ECO:0000256" key="10">
    <source>
        <dbReference type="HAMAP-Rule" id="MF_01808"/>
    </source>
</evidence>
<dbReference type="Pfam" id="PF00589">
    <property type="entry name" value="Phage_integrase"/>
    <property type="match status" value="1"/>
</dbReference>
<dbReference type="GO" id="GO:0006313">
    <property type="term" value="P:DNA transposition"/>
    <property type="evidence" value="ECO:0007669"/>
    <property type="project" value="UniProtKB-UniRule"/>
</dbReference>
<keyword evidence="5 10" id="KW-0159">Chromosome partition</keyword>
<dbReference type="EMBL" id="QPJS01000001">
    <property type="protein sequence ID" value="RCX05443.1"/>
    <property type="molecule type" value="Genomic_DNA"/>
</dbReference>
<dbReference type="HAMAP" id="MF_01808">
    <property type="entry name" value="Recomb_XerC_XerD"/>
    <property type="match status" value="1"/>
</dbReference>
<keyword evidence="4 10" id="KW-0132">Cell division</keyword>
<dbReference type="InterPro" id="IPR011010">
    <property type="entry name" value="DNA_brk_join_enz"/>
</dbReference>
<feature type="active site" evidence="10">
    <location>
        <position position="269"/>
    </location>
</feature>
<dbReference type="InterPro" id="IPR002104">
    <property type="entry name" value="Integrase_catalytic"/>
</dbReference>
<dbReference type="GO" id="GO:0003677">
    <property type="term" value="F:DNA binding"/>
    <property type="evidence" value="ECO:0007669"/>
    <property type="project" value="UniProtKB-UniRule"/>
</dbReference>
<name>A0A369A8H4_9FLAO</name>
<dbReference type="PANTHER" id="PTHR30349">
    <property type="entry name" value="PHAGE INTEGRASE-RELATED"/>
    <property type="match status" value="1"/>
</dbReference>
<keyword evidence="8 10" id="KW-0233">DNA recombination</keyword>
<dbReference type="GO" id="GO:0009037">
    <property type="term" value="F:tyrosine-based site-specific recombinase activity"/>
    <property type="evidence" value="ECO:0007669"/>
    <property type="project" value="UniProtKB-UniRule"/>
</dbReference>
<comment type="caution">
    <text evidence="13">The sequence shown here is derived from an EMBL/GenBank/DDBJ whole genome shotgun (WGS) entry which is preliminary data.</text>
</comment>
<dbReference type="RefSeq" id="WP_037356186.1">
    <property type="nucleotide sequence ID" value="NZ_BHZF01000001.1"/>
</dbReference>
<feature type="active site" evidence="10">
    <location>
        <position position="171"/>
    </location>
</feature>
<keyword evidence="6 10" id="KW-0229">DNA integration</keyword>
<feature type="active site" evidence="10">
    <location>
        <position position="147"/>
    </location>
</feature>
<reference evidence="13 14" key="1">
    <citation type="submission" date="2018-07" db="EMBL/GenBank/DDBJ databases">
        <title>Genomic Encyclopedia of Type Strains, Phase IV (KMG-IV): sequencing the most valuable type-strain genomes for metagenomic binning, comparative biology and taxonomic classification.</title>
        <authorList>
            <person name="Goeker M."/>
        </authorList>
    </citation>
    <scope>NUCLEOTIDE SEQUENCE [LARGE SCALE GENOMIC DNA]</scope>
    <source>
        <strain evidence="13 14">DSM 21410</strain>
    </source>
</reference>
<keyword evidence="14" id="KW-1185">Reference proteome</keyword>
<feature type="domain" description="Core-binding (CB)" evidence="12">
    <location>
        <begin position="2"/>
        <end position="86"/>
    </location>
</feature>
<dbReference type="Gene3D" id="1.10.443.10">
    <property type="entry name" value="Intergrase catalytic core"/>
    <property type="match status" value="1"/>
</dbReference>
<evidence type="ECO:0000256" key="7">
    <source>
        <dbReference type="ARBA" id="ARBA00023125"/>
    </source>
</evidence>
<organism evidence="13 14">
    <name type="scientific">Schleiferia thermophila</name>
    <dbReference type="NCBI Taxonomy" id="884107"/>
    <lineage>
        <taxon>Bacteria</taxon>
        <taxon>Pseudomonadati</taxon>
        <taxon>Bacteroidota</taxon>
        <taxon>Flavobacteriia</taxon>
        <taxon>Flavobacteriales</taxon>
        <taxon>Schleiferiaceae</taxon>
        <taxon>Schleiferia</taxon>
    </lineage>
</organism>
<keyword evidence="3 10" id="KW-0963">Cytoplasm</keyword>
<gene>
    <name evidence="10" type="primary">xerC</name>
    <name evidence="13" type="ORF">DES35_101728</name>
</gene>
<dbReference type="InterPro" id="IPR044068">
    <property type="entry name" value="CB"/>
</dbReference>
<dbReference type="NCBIfam" id="NF040815">
    <property type="entry name" value="recomb_XerA_Arch"/>
    <property type="match status" value="1"/>
</dbReference>
<dbReference type="InterPro" id="IPR004107">
    <property type="entry name" value="Integrase_SAM-like_N"/>
</dbReference>
<evidence type="ECO:0000256" key="2">
    <source>
        <dbReference type="ARBA" id="ARBA00010450"/>
    </source>
</evidence>
<evidence type="ECO:0000256" key="5">
    <source>
        <dbReference type="ARBA" id="ARBA00022829"/>
    </source>
</evidence>